<protein>
    <submittedName>
        <fullName evidence="1">DUF6088 family protein</fullName>
    </submittedName>
</protein>
<dbReference type="Proteomes" id="UP001231616">
    <property type="component" value="Unassembled WGS sequence"/>
</dbReference>
<accession>A0ABT9H0S6</accession>
<sequence length="207" mass="23039">MSVSALVAHRVSRLQKGTPFTIEGFYALGSVTSVQKAMSRLAQEGTVVRVAKGIYARPKPLKSFPSIQTSATAEEVAWSWARNHNYALVPQGLEEAYRLGLQTQAPVKTVFWSSGPSREFKVGNQQVVVKHTAHSKLRWANKPEGAFYRALLVLSAEHTPLQHLKAALKRLNLTSNEVIPVIRKLKLQPTLISWQNKLTMLESELLS</sequence>
<evidence type="ECO:0000313" key="2">
    <source>
        <dbReference type="Proteomes" id="UP001231616"/>
    </source>
</evidence>
<organism evidence="1 2">
    <name type="scientific">Alkalimonas collagenimarina</name>
    <dbReference type="NCBI Taxonomy" id="400390"/>
    <lineage>
        <taxon>Bacteria</taxon>
        <taxon>Pseudomonadati</taxon>
        <taxon>Pseudomonadota</taxon>
        <taxon>Gammaproteobacteria</taxon>
        <taxon>Alkalimonas</taxon>
    </lineage>
</organism>
<proteinExistence type="predicted"/>
<dbReference type="Pfam" id="PF19570">
    <property type="entry name" value="DUF6088"/>
    <property type="match status" value="1"/>
</dbReference>
<evidence type="ECO:0000313" key="1">
    <source>
        <dbReference type="EMBL" id="MDP4536906.1"/>
    </source>
</evidence>
<dbReference type="RefSeq" id="WP_305894171.1">
    <property type="nucleotide sequence ID" value="NZ_JAUZVZ010000016.1"/>
</dbReference>
<name>A0ABT9H0S6_9GAMM</name>
<reference evidence="1 2" key="1">
    <citation type="submission" date="2023-08" db="EMBL/GenBank/DDBJ databases">
        <authorList>
            <person name="Joshi A."/>
            <person name="Thite S."/>
        </authorList>
    </citation>
    <scope>NUCLEOTIDE SEQUENCE [LARGE SCALE GENOMIC DNA]</scope>
    <source>
        <strain evidence="1 2">AC40</strain>
    </source>
</reference>
<comment type="caution">
    <text evidence="1">The sequence shown here is derived from an EMBL/GenBank/DDBJ whole genome shotgun (WGS) entry which is preliminary data.</text>
</comment>
<dbReference type="EMBL" id="JAUZVZ010000016">
    <property type="protein sequence ID" value="MDP4536906.1"/>
    <property type="molecule type" value="Genomic_DNA"/>
</dbReference>
<dbReference type="InterPro" id="IPR045738">
    <property type="entry name" value="DUF6088"/>
</dbReference>
<gene>
    <name evidence="1" type="ORF">Q3O60_11950</name>
</gene>
<keyword evidence="2" id="KW-1185">Reference proteome</keyword>